<dbReference type="Gene3D" id="3.40.50.300">
    <property type="entry name" value="P-loop containing nucleotide triphosphate hydrolases"/>
    <property type="match status" value="1"/>
</dbReference>
<dbReference type="InterPro" id="IPR009003">
    <property type="entry name" value="Peptidase_S1_PA"/>
</dbReference>
<dbReference type="GO" id="GO:0006508">
    <property type="term" value="P:proteolysis"/>
    <property type="evidence" value="ECO:0007669"/>
    <property type="project" value="UniProtKB-KW"/>
</dbReference>
<dbReference type="STRING" id="1220554.GCA_001552135_04276"/>
<name>A0A5D0NU26_9ACTN</name>
<dbReference type="EMBL" id="VSFG01000001">
    <property type="protein sequence ID" value="TYB48143.1"/>
    <property type="molecule type" value="Genomic_DNA"/>
</dbReference>
<accession>A0A5D0NU26</accession>
<dbReference type="InterPro" id="IPR049052">
    <property type="entry name" value="nSTAND1"/>
</dbReference>
<keyword evidence="2" id="KW-0378">Hydrolase</keyword>
<evidence type="ECO:0000259" key="1">
    <source>
        <dbReference type="Pfam" id="PF20703"/>
    </source>
</evidence>
<dbReference type="Pfam" id="PF13365">
    <property type="entry name" value="Trypsin_2"/>
    <property type="match status" value="1"/>
</dbReference>
<sequence length="1292" mass="139665">MIDEHLPILAIPRPEHIRFSGGPIRARTTSGRVGPFGGHLEMRLGRRLGDHQVGLTGHLDAESDFHSAGRVLDGAQPAGDAFHRRGDSVERVLQRRARLLHDPARAADLPDLLAFRRADFDDQAAAVFQGDLQRGHMAQRTPFGAFIVARVQTTVPKRSVARILDADGTPVGAGFPVNDRFLITAAHVVNGAAGLAFESRSRPEGRFGVEFLGHDPLRAEVAVWNPRLDVAVLELVQPAPPETRVAPLVDKAAFDERVAMLGFPDGKDRGVWSVGVLRGPQADGWLQVDVEDGSQFAIEGGFSGTPVWHIGRGDVVGMVVAAWTGSRVRSGYVVPTATLLEAWPELREAVRPPSPFRGLLPFDAEHAASFFGRADEVERITRLVAERPVVAVTGPSGVGKSSIVQAGVAPKLRADGGTAVVVFRPGQGRTPLHALAQALLPGRDRPAERLDRVDATAAHLERGGMPEFLPTVLAHLDAKRLVLAVDQFEEVLTAPEEERAAFAKALAYADRPGSPLALLLTLRADYLAPVLHDPHLAAFVAGDRTITVGELSSAGLRAAITEPIRRTPLVEYEPGLVDTLLRDLGVGPGRLPLLQFTLAQLWDLQSGGLLTHDAYAVIGGVSKGLDRFAERLWGELTPDEQRAAERLLIQLIRPDPDRQEITRRTAPRDQLAPAQWRVAQRLAVSRLVVLPADGQSAELVHEALVTHWRRLGEIGGRAREFRLWQEALRQRVALWRRHGRPPSRLLSRADLTDALRQARRHPDDIGPDEHAYIRASVRRRRTVRRRLAGAMAVVTGAALIIWIPVSRGLTDNAAQTLLERARQQRGSDPYGAAHLTLRAYRTRANDDTRRAVHRLYSGTVQLTQIIPDTSTGWVNLKGQGQTGGDLSGKVSTDGRTLVTRSPDNKAVAWHIANGRATPARLPDEGGTIAGEVAVSADGRYAAATYLASIKDSGSGRCVVKADMEAFTTERFCLVVTDLARGGTKMAVLLPKGGEATQLSLDQTGRTLAAAVTSKDRLTLRRWNVREKKELPSAPLPVTPRDVVSLFRLTPAGLAVNFLEFPDGAGGGDQRALGNRLVLLSPDDPPRTRVLEDALTSAKLATSADGRRLAAVVEVGKVTLFDLWDMTTGRMITRLRDVGLAEAVGALAFDPTGTVLHDTWWRLIPPTGSSLKETDEFLRETSVLPVTRWSLADGRRLAPLSVPTAWQTLLPLGGGGYALIDGDQIGLLLPTPGNPASARLAAMTRQTKDLVAAGSEADAGREVARLCRLYGNMPESTALKKLVPAGAHKGKVC</sequence>
<keyword evidence="3" id="KW-1185">Reference proteome</keyword>
<organism evidence="2 3">
    <name type="scientific">Actinomadura chibensis</name>
    <dbReference type="NCBI Taxonomy" id="392828"/>
    <lineage>
        <taxon>Bacteria</taxon>
        <taxon>Bacillati</taxon>
        <taxon>Actinomycetota</taxon>
        <taxon>Actinomycetes</taxon>
        <taxon>Streptosporangiales</taxon>
        <taxon>Thermomonosporaceae</taxon>
        <taxon>Actinomadura</taxon>
    </lineage>
</organism>
<dbReference type="InterPro" id="IPR015943">
    <property type="entry name" value="WD40/YVTN_repeat-like_dom_sf"/>
</dbReference>
<dbReference type="InterPro" id="IPR027417">
    <property type="entry name" value="P-loop_NTPase"/>
</dbReference>
<reference evidence="2 3" key="1">
    <citation type="submission" date="2019-08" db="EMBL/GenBank/DDBJ databases">
        <title>Actinomadura sp. nov. CYP1-5 isolated from mountain soil.</title>
        <authorList>
            <person name="Songsumanus A."/>
            <person name="Kuncharoen N."/>
            <person name="Kudo T."/>
            <person name="Yuki M."/>
            <person name="Igarashi Y."/>
            <person name="Tanasupawat S."/>
        </authorList>
    </citation>
    <scope>NUCLEOTIDE SEQUENCE [LARGE SCALE GENOMIC DNA]</scope>
    <source>
        <strain evidence="2 3">JCM 14158</strain>
    </source>
</reference>
<gene>
    <name evidence="2" type="ORF">FXF69_02660</name>
</gene>
<dbReference type="SUPFAM" id="SSF50494">
    <property type="entry name" value="Trypsin-like serine proteases"/>
    <property type="match status" value="1"/>
</dbReference>
<dbReference type="Gene3D" id="2.40.10.120">
    <property type="match status" value="1"/>
</dbReference>
<dbReference type="Proteomes" id="UP000323380">
    <property type="component" value="Unassembled WGS sequence"/>
</dbReference>
<proteinExistence type="predicted"/>
<keyword evidence="2" id="KW-0645">Protease</keyword>
<dbReference type="SUPFAM" id="SSF52540">
    <property type="entry name" value="P-loop containing nucleoside triphosphate hydrolases"/>
    <property type="match status" value="1"/>
</dbReference>
<dbReference type="Pfam" id="PF20703">
    <property type="entry name" value="nSTAND1"/>
    <property type="match status" value="1"/>
</dbReference>
<protein>
    <submittedName>
        <fullName evidence="2">Serine protease</fullName>
    </submittedName>
</protein>
<comment type="caution">
    <text evidence="2">The sequence shown here is derived from an EMBL/GenBank/DDBJ whole genome shotgun (WGS) entry which is preliminary data.</text>
</comment>
<dbReference type="SUPFAM" id="SSF50969">
    <property type="entry name" value="YVTN repeat-like/Quinoprotein amine dehydrogenase"/>
    <property type="match status" value="1"/>
</dbReference>
<evidence type="ECO:0000313" key="2">
    <source>
        <dbReference type="EMBL" id="TYB48143.1"/>
    </source>
</evidence>
<evidence type="ECO:0000313" key="3">
    <source>
        <dbReference type="Proteomes" id="UP000323380"/>
    </source>
</evidence>
<dbReference type="InterPro" id="IPR011044">
    <property type="entry name" value="Quino_amine_DH_bsu"/>
</dbReference>
<feature type="domain" description="Novel STAND NTPase 1" evidence="1">
    <location>
        <begin position="355"/>
        <end position="742"/>
    </location>
</feature>
<dbReference type="Gene3D" id="2.130.10.10">
    <property type="entry name" value="YVTN repeat-like/Quinoprotein amine dehydrogenase"/>
    <property type="match status" value="2"/>
</dbReference>
<dbReference type="GO" id="GO:0008233">
    <property type="term" value="F:peptidase activity"/>
    <property type="evidence" value="ECO:0007669"/>
    <property type="project" value="UniProtKB-KW"/>
</dbReference>